<accession>A0A841KYH0</accession>
<keyword evidence="2" id="KW-1185">Reference proteome</keyword>
<protein>
    <submittedName>
        <fullName evidence="1">Ribosome-associated translation inhibitor RaiA</fullName>
    </submittedName>
</protein>
<reference evidence="1 2" key="1">
    <citation type="submission" date="2020-08" db="EMBL/GenBank/DDBJ databases">
        <title>Genomic Encyclopedia of Type Strains, Phase IV (KMG-IV): sequencing the most valuable type-strain genomes for metagenomic binning, comparative biology and taxonomic classification.</title>
        <authorList>
            <person name="Goeker M."/>
        </authorList>
    </citation>
    <scope>NUCLEOTIDE SEQUENCE [LARGE SCALE GENOMIC DNA]</scope>
    <source>
        <strain evidence="1 2">DSM 103526</strain>
    </source>
</reference>
<comment type="caution">
    <text evidence="1">The sequence shown here is derived from an EMBL/GenBank/DDBJ whole genome shotgun (WGS) entry which is preliminary data.</text>
</comment>
<proteinExistence type="predicted"/>
<evidence type="ECO:0000313" key="2">
    <source>
        <dbReference type="Proteomes" id="UP000579281"/>
    </source>
</evidence>
<dbReference type="AlphaFoldDB" id="A0A841KYH0"/>
<dbReference type="Proteomes" id="UP000579281">
    <property type="component" value="Unassembled WGS sequence"/>
</dbReference>
<gene>
    <name evidence="1" type="ORF">HNQ80_004848</name>
</gene>
<name>A0A841KYH0_9FIRM</name>
<dbReference type="EMBL" id="JACHEN010000044">
    <property type="protein sequence ID" value="MBB6218674.1"/>
    <property type="molecule type" value="Genomic_DNA"/>
</dbReference>
<dbReference type="RefSeq" id="WP_184313349.1">
    <property type="nucleotide sequence ID" value="NZ_JACHEN010000044.1"/>
</dbReference>
<organism evidence="1 2">
    <name type="scientific">Anaerosolibacter carboniphilus</name>
    <dbReference type="NCBI Taxonomy" id="1417629"/>
    <lineage>
        <taxon>Bacteria</taxon>
        <taxon>Bacillati</taxon>
        <taxon>Bacillota</taxon>
        <taxon>Clostridia</taxon>
        <taxon>Peptostreptococcales</taxon>
        <taxon>Thermotaleaceae</taxon>
        <taxon>Anaerosolibacter</taxon>
    </lineage>
</organism>
<sequence>MASISISVYAIGLKNRKNDVPYNLNDIDGITFLQHLTGFLNLNVGDFQRTEILSKVFKVENYQQFDHHFRGVEDYKYIIGKVKSGSYGLTSEIIDSATGATQYNKNESDADVIPFYFTLAVPAGETNRGILILENVGVFGIKQQFDRLLEEYLRSINPEYELSINSFTPVQYIDHFLDDGVIKSMRFIRYDIPADTAQRLGLNNGVAFDEYVIHHVGRNNDIRDKIKSYVRGRVRIRNIAEIDFDYDNVKVEVKIGKRSKVLNLENINKIVISEDVTDRLVLLGGHPTEESMSVVFEENLEEYLTLSGLIVRD</sequence>
<evidence type="ECO:0000313" key="1">
    <source>
        <dbReference type="EMBL" id="MBB6218674.1"/>
    </source>
</evidence>